<dbReference type="PANTHER" id="PTHR43432:SF3">
    <property type="entry name" value="SLR0285 PROTEIN"/>
    <property type="match status" value="1"/>
</dbReference>
<dbReference type="InterPro" id="IPR058240">
    <property type="entry name" value="rSAM_sf"/>
</dbReference>
<name>A0A318H552_9BURK</name>
<evidence type="ECO:0000313" key="6">
    <source>
        <dbReference type="EMBL" id="PXW98816.1"/>
    </source>
</evidence>
<dbReference type="GO" id="GO:0051536">
    <property type="term" value="F:iron-sulfur cluster binding"/>
    <property type="evidence" value="ECO:0007669"/>
    <property type="project" value="UniProtKB-KW"/>
</dbReference>
<dbReference type="InterPro" id="IPR007197">
    <property type="entry name" value="rSAM"/>
</dbReference>
<evidence type="ECO:0000259" key="5">
    <source>
        <dbReference type="PROSITE" id="PS51918"/>
    </source>
</evidence>
<keyword evidence="3" id="KW-0411">Iron-sulfur</keyword>
<dbReference type="EMBL" id="QJJS01000002">
    <property type="protein sequence ID" value="PXW98816.1"/>
    <property type="molecule type" value="Genomic_DNA"/>
</dbReference>
<dbReference type="PANTHER" id="PTHR43432">
    <property type="entry name" value="SLR0285 PROTEIN"/>
    <property type="match status" value="1"/>
</dbReference>
<dbReference type="SUPFAM" id="SSF102114">
    <property type="entry name" value="Radical SAM enzymes"/>
    <property type="match status" value="1"/>
</dbReference>
<evidence type="ECO:0000256" key="2">
    <source>
        <dbReference type="ARBA" id="ARBA00023004"/>
    </source>
</evidence>
<keyword evidence="7" id="KW-1185">Reference proteome</keyword>
<dbReference type="GO" id="GO:0046872">
    <property type="term" value="F:metal ion binding"/>
    <property type="evidence" value="ECO:0007669"/>
    <property type="project" value="UniProtKB-KW"/>
</dbReference>
<evidence type="ECO:0000256" key="4">
    <source>
        <dbReference type="SAM" id="MobiDB-lite"/>
    </source>
</evidence>
<dbReference type="RefSeq" id="WP_170130615.1">
    <property type="nucleotide sequence ID" value="NZ_QJJS01000002.1"/>
</dbReference>
<dbReference type="InterPro" id="IPR040086">
    <property type="entry name" value="MJ0683-like"/>
</dbReference>
<evidence type="ECO:0000256" key="1">
    <source>
        <dbReference type="ARBA" id="ARBA00022723"/>
    </source>
</evidence>
<dbReference type="GO" id="GO:0003824">
    <property type="term" value="F:catalytic activity"/>
    <property type="evidence" value="ECO:0007669"/>
    <property type="project" value="InterPro"/>
</dbReference>
<dbReference type="Proteomes" id="UP000247811">
    <property type="component" value="Unassembled WGS sequence"/>
</dbReference>
<reference evidence="6 7" key="1">
    <citation type="submission" date="2018-05" db="EMBL/GenBank/DDBJ databases">
        <title>Genomic Encyclopedia of Type Strains, Phase IV (KMG-IV): sequencing the most valuable type-strain genomes for metagenomic binning, comparative biology and taxonomic classification.</title>
        <authorList>
            <person name="Goeker M."/>
        </authorList>
    </citation>
    <scope>NUCLEOTIDE SEQUENCE [LARGE SCALE GENOMIC DNA]</scope>
    <source>
        <strain evidence="6 7">DSM 566</strain>
    </source>
</reference>
<comment type="caution">
    <text evidence="6">The sequence shown here is derived from an EMBL/GenBank/DDBJ whole genome shotgun (WGS) entry which is preliminary data.</text>
</comment>
<dbReference type="InterPro" id="IPR006638">
    <property type="entry name" value="Elp3/MiaA/NifB-like_rSAM"/>
</dbReference>
<dbReference type="AlphaFoldDB" id="A0A318H552"/>
<dbReference type="CDD" id="cd01335">
    <property type="entry name" value="Radical_SAM"/>
    <property type="match status" value="1"/>
</dbReference>
<dbReference type="SFLD" id="SFLDS00029">
    <property type="entry name" value="Radical_SAM"/>
    <property type="match status" value="1"/>
</dbReference>
<dbReference type="Gene3D" id="3.80.30.30">
    <property type="match status" value="1"/>
</dbReference>
<gene>
    <name evidence="6" type="ORF">C7444_102307</name>
</gene>
<keyword evidence="2" id="KW-0408">Iron</keyword>
<protein>
    <submittedName>
        <fullName evidence="6">Radical SAM family protein</fullName>
    </submittedName>
</protein>
<keyword evidence="1" id="KW-0479">Metal-binding</keyword>
<dbReference type="PROSITE" id="PS51918">
    <property type="entry name" value="RADICAL_SAM"/>
    <property type="match status" value="1"/>
</dbReference>
<accession>A0A318H552</accession>
<dbReference type="SFLD" id="SFLDG01084">
    <property type="entry name" value="Uncharacterised_Radical_SAM_Su"/>
    <property type="match status" value="1"/>
</dbReference>
<feature type="domain" description="Radical SAM core" evidence="5">
    <location>
        <begin position="100"/>
        <end position="329"/>
    </location>
</feature>
<evidence type="ECO:0000313" key="7">
    <source>
        <dbReference type="Proteomes" id="UP000247811"/>
    </source>
</evidence>
<evidence type="ECO:0000256" key="3">
    <source>
        <dbReference type="ARBA" id="ARBA00023014"/>
    </source>
</evidence>
<dbReference type="SMART" id="SM00729">
    <property type="entry name" value="Elp3"/>
    <property type="match status" value="1"/>
</dbReference>
<proteinExistence type="predicted"/>
<dbReference type="Pfam" id="PF04055">
    <property type="entry name" value="Radical_SAM"/>
    <property type="match status" value="1"/>
</dbReference>
<feature type="region of interest" description="Disordered" evidence="4">
    <location>
        <begin position="341"/>
        <end position="371"/>
    </location>
</feature>
<sequence length="423" mass="44476">MSCSPAPGEAPALAGPATITLELFEAHACGVDRPPPPPRPRPGRGRSVALAIDGPVATAVARLPGRALRRRLEHDWQQDAQAQVGIGLQPEPCRSLLRVNDGPDVDLALAINPYRGCSHACVFCHAEPAAAGGAPMRLQVKVNAADRLREELRRPNYRPRPISLGSDTDAYQPAEHPLRLTRALIEVLHEAGHPLAITTRSAGIVRDLDLLAPMAARGQVRVLISLATLDEGLCRALEPGASPPADRLAALRLLAAAGVPVGLNLSPLMPGVNEHGIETLVEAAARAGARSLHWTVLQRPACGLAALGDAVDGVQAGRPVAAGAEADGDPALAPLALQPQWLDLDPNPDPDEPAAAQAGPPDPPDPRWHGRSPWAQALATRLRQVAQRLGLALEAPALDGRAFVAPRLAVDVRRPVDPQGELF</sequence>
<organism evidence="6 7">
    <name type="scientific">Sphaerotilus hippei</name>
    <dbReference type="NCBI Taxonomy" id="744406"/>
    <lineage>
        <taxon>Bacteria</taxon>
        <taxon>Pseudomonadati</taxon>
        <taxon>Pseudomonadota</taxon>
        <taxon>Betaproteobacteria</taxon>
        <taxon>Burkholderiales</taxon>
        <taxon>Sphaerotilaceae</taxon>
        <taxon>Sphaerotilus</taxon>
    </lineage>
</organism>